<evidence type="ECO:0000259" key="1">
    <source>
        <dbReference type="Pfam" id="PF24764"/>
    </source>
</evidence>
<protein>
    <recommendedName>
        <fullName evidence="1">Integrase core domain-containing protein</fullName>
    </recommendedName>
</protein>
<organism evidence="2 3">
    <name type="scientific">Goodea atripinnis</name>
    <dbReference type="NCBI Taxonomy" id="208336"/>
    <lineage>
        <taxon>Eukaryota</taxon>
        <taxon>Metazoa</taxon>
        <taxon>Chordata</taxon>
        <taxon>Craniata</taxon>
        <taxon>Vertebrata</taxon>
        <taxon>Euteleostomi</taxon>
        <taxon>Actinopterygii</taxon>
        <taxon>Neopterygii</taxon>
        <taxon>Teleostei</taxon>
        <taxon>Neoteleostei</taxon>
        <taxon>Acanthomorphata</taxon>
        <taxon>Ovalentaria</taxon>
        <taxon>Atherinomorphae</taxon>
        <taxon>Cyprinodontiformes</taxon>
        <taxon>Goodeidae</taxon>
        <taxon>Goodea</taxon>
    </lineage>
</organism>
<name>A0ABV0NQQ2_9TELE</name>
<feature type="domain" description="Integrase core" evidence="1">
    <location>
        <begin position="18"/>
        <end position="56"/>
    </location>
</feature>
<dbReference type="EMBL" id="JAHRIO010047759">
    <property type="protein sequence ID" value="MEQ2173625.1"/>
    <property type="molecule type" value="Genomic_DNA"/>
</dbReference>
<reference evidence="2 3" key="1">
    <citation type="submission" date="2021-06" db="EMBL/GenBank/DDBJ databases">
        <authorList>
            <person name="Palmer J.M."/>
        </authorList>
    </citation>
    <scope>NUCLEOTIDE SEQUENCE [LARGE SCALE GENOMIC DNA]</scope>
    <source>
        <strain evidence="2 3">GA_2019</strain>
        <tissue evidence="2">Muscle</tissue>
    </source>
</reference>
<dbReference type="Pfam" id="PF24764">
    <property type="entry name" value="rva_4"/>
    <property type="match status" value="1"/>
</dbReference>
<evidence type="ECO:0000313" key="3">
    <source>
        <dbReference type="Proteomes" id="UP001476798"/>
    </source>
</evidence>
<comment type="caution">
    <text evidence="2">The sequence shown here is derived from an EMBL/GenBank/DDBJ whole genome shotgun (WGS) entry which is preliminary data.</text>
</comment>
<dbReference type="Proteomes" id="UP001476798">
    <property type="component" value="Unassembled WGS sequence"/>
</dbReference>
<gene>
    <name evidence="2" type="ORF">GOODEAATRI_033983</name>
</gene>
<accession>A0ABV0NQQ2</accession>
<keyword evidence="3" id="KW-1185">Reference proteome</keyword>
<evidence type="ECO:0000313" key="2">
    <source>
        <dbReference type="EMBL" id="MEQ2173625.1"/>
    </source>
</evidence>
<proteinExistence type="predicted"/>
<dbReference type="InterPro" id="IPR058913">
    <property type="entry name" value="Integrase_dom_put"/>
</dbReference>
<sequence>MRFIYFAYILSTCQELATIEFRNQWNNHCLSAQNGQTLLQLWHTGVINNMAQQNTAVDSIFELHENFGVDHGGPLPDIQTRNNVVIPDIDVGINDTALNLMHRTFDPLQNDGNYGIDLFCSVVTFLEQYQL</sequence>